<accession>A0A2P4X0K9</accession>
<sequence length="89" mass="9942">MVLQLFASKNEGSRVCCHLDSRGRSATLIQDSLLPVWECDGTRMKNPDYNGICLTLSGKDGSKQNVPFTFAYVHNEIIDNFACFLVNVK</sequence>
<name>A0A2P4X0K9_9STRA</name>
<evidence type="ECO:0000313" key="1">
    <source>
        <dbReference type="EMBL" id="POM59074.1"/>
    </source>
</evidence>
<organism evidence="1 2">
    <name type="scientific">Phytophthora palmivora</name>
    <dbReference type="NCBI Taxonomy" id="4796"/>
    <lineage>
        <taxon>Eukaryota</taxon>
        <taxon>Sar</taxon>
        <taxon>Stramenopiles</taxon>
        <taxon>Oomycota</taxon>
        <taxon>Peronosporomycetes</taxon>
        <taxon>Peronosporales</taxon>
        <taxon>Peronosporaceae</taxon>
        <taxon>Phytophthora</taxon>
    </lineage>
</organism>
<dbReference type="OrthoDB" id="128140at2759"/>
<evidence type="ECO:0000313" key="2">
    <source>
        <dbReference type="Proteomes" id="UP000237271"/>
    </source>
</evidence>
<comment type="caution">
    <text evidence="1">The sequence shown here is derived from an EMBL/GenBank/DDBJ whole genome shotgun (WGS) entry which is preliminary data.</text>
</comment>
<proteinExistence type="predicted"/>
<gene>
    <name evidence="1" type="ORF">PHPALM_36199</name>
</gene>
<evidence type="ECO:0008006" key="3">
    <source>
        <dbReference type="Google" id="ProtNLM"/>
    </source>
</evidence>
<protein>
    <recommendedName>
        <fullName evidence="3">MULE transposase domain-containing protein</fullName>
    </recommendedName>
</protein>
<dbReference type="EMBL" id="NCKW01020111">
    <property type="protein sequence ID" value="POM59074.1"/>
    <property type="molecule type" value="Genomic_DNA"/>
</dbReference>
<keyword evidence="2" id="KW-1185">Reference proteome</keyword>
<dbReference type="AlphaFoldDB" id="A0A2P4X0K9"/>
<dbReference type="Proteomes" id="UP000237271">
    <property type="component" value="Unassembled WGS sequence"/>
</dbReference>
<reference evidence="1 2" key="1">
    <citation type="journal article" date="2017" name="Genome Biol. Evol.">
        <title>Phytophthora megakarya and P. palmivora, closely related causal agents of cacao black pod rot, underwent increases in genome sizes and gene numbers by different mechanisms.</title>
        <authorList>
            <person name="Ali S.S."/>
            <person name="Shao J."/>
            <person name="Lary D.J."/>
            <person name="Kronmiller B."/>
            <person name="Shen D."/>
            <person name="Strem M.D."/>
            <person name="Amoako-Attah I."/>
            <person name="Akrofi A.Y."/>
            <person name="Begoude B.A."/>
            <person name="Ten Hoopen G.M."/>
            <person name="Coulibaly K."/>
            <person name="Kebe B.I."/>
            <person name="Melnick R.L."/>
            <person name="Guiltinan M.J."/>
            <person name="Tyler B.M."/>
            <person name="Meinhardt L.W."/>
            <person name="Bailey B.A."/>
        </authorList>
    </citation>
    <scope>NUCLEOTIDE SEQUENCE [LARGE SCALE GENOMIC DNA]</scope>
    <source>
        <strain evidence="2">sbr112.9</strain>
    </source>
</reference>